<feature type="domain" description="MucBP" evidence="2">
    <location>
        <begin position="37"/>
        <end position="88"/>
    </location>
</feature>
<organism evidence="3 4">
    <name type="scientific">Limosilactobacillus reuteri</name>
    <name type="common">Lactobacillus reuteri</name>
    <dbReference type="NCBI Taxonomy" id="1598"/>
    <lineage>
        <taxon>Bacteria</taxon>
        <taxon>Bacillati</taxon>
        <taxon>Bacillota</taxon>
        <taxon>Bacilli</taxon>
        <taxon>Lactobacillales</taxon>
        <taxon>Lactobacillaceae</taxon>
        <taxon>Limosilactobacillus</taxon>
    </lineage>
</organism>
<dbReference type="Proteomes" id="UP000194219">
    <property type="component" value="Unassembled WGS sequence"/>
</dbReference>
<evidence type="ECO:0000256" key="1">
    <source>
        <dbReference type="ARBA" id="ARBA00022737"/>
    </source>
</evidence>
<reference evidence="3 4" key="1">
    <citation type="submission" date="2016-09" db="EMBL/GenBank/DDBJ databases">
        <title>Lactobacillus reuteri KLR3006, genome sequencing and assembly.</title>
        <authorList>
            <person name="Lee J.-Y."/>
            <person name="Kim E.B."/>
            <person name="Choi Y.-J."/>
        </authorList>
    </citation>
    <scope>NUCLEOTIDE SEQUENCE [LARGE SCALE GENOMIC DNA]</scope>
    <source>
        <strain evidence="3 4">KLR3006</strain>
    </source>
</reference>
<dbReference type="RefSeq" id="WP_086142353.1">
    <property type="nucleotide sequence ID" value="NZ_MIMF01000382.1"/>
</dbReference>
<accession>A0AAE5JB75</accession>
<proteinExistence type="predicted"/>
<dbReference type="InterPro" id="IPR009459">
    <property type="entry name" value="MucBP_dom"/>
</dbReference>
<dbReference type="EMBL" id="MIMV01000041">
    <property type="protein sequence ID" value="OTA92091.1"/>
    <property type="molecule type" value="Genomic_DNA"/>
</dbReference>
<feature type="domain" description="MucBP" evidence="2">
    <location>
        <begin position="108"/>
        <end position="157"/>
    </location>
</feature>
<sequence>MNHTLYETPKIISDGDDDYSIANATYVVNNESKTGLINYVDQDGKVVKTDQVSGKVGDKVDVKISLPDGYELANKDEQIPSSITVGEDGINTITIQVKKLPVVQTGSINYVDQDGKVIKTDTISGKVGDQINVNLSLPDGYELANKDEHIPSVITVTENGIGTINVNVKKINTTLANNEVPYDSTTISNNVNANYGYLDSYKLTENNQGQAQLIASGWHATGASNSDRYRYMIVFDNTLGHEIARQKLVPQVRSDVQRAYPNVDNSLYSGFNITIDIPNSSINHSLSLIARYSNDPNNGEGARVDYWFNPLALNEGNQAYLDGLSSNGNTLTVTGWHATNQAAGRPYHYIIAWDQNLGHEIARQKVTAVSRPDVANAYSTVANAVNSGFSVKFNLTPQFFNDNIQFISRWTDDAAGNGNAVDYWFKPMNRTNRANLDSVTLSNGQVKVAGWHATDLSQLEPNHYLIVFDNTTGQQVASEKVGLQSSQDVKNVFGDVQTANHSRFNYTFNSLHLISGHNYSLVSRYSADANGNGNDGAHTDSWLNMGTFQQSAYSIDHVALNRRHMTVQGWVANDNAMTRPYAYAILLQNGHEIGRQRLNLSERADVAKVYPQIYRSQYSGFNTSFDLPTASTNGLQLVLRFTDDPAGNGNSSDQWIKLNKFSLAD</sequence>
<evidence type="ECO:0000259" key="2">
    <source>
        <dbReference type="Pfam" id="PF06458"/>
    </source>
</evidence>
<comment type="caution">
    <text evidence="3">The sequence shown here is derived from an EMBL/GenBank/DDBJ whole genome shotgun (WGS) entry which is preliminary data.</text>
</comment>
<dbReference type="Pfam" id="PF06458">
    <property type="entry name" value="MucBP"/>
    <property type="match status" value="2"/>
</dbReference>
<protein>
    <recommendedName>
        <fullName evidence="2">MucBP domain-containing protein</fullName>
    </recommendedName>
</protein>
<gene>
    <name evidence="3" type="ORF">BHL83_10890</name>
</gene>
<keyword evidence="1" id="KW-0677">Repeat</keyword>
<dbReference type="AlphaFoldDB" id="A0AAE5JB75"/>
<name>A0AAE5JB75_LIMRT</name>
<evidence type="ECO:0000313" key="3">
    <source>
        <dbReference type="EMBL" id="OTA92091.1"/>
    </source>
</evidence>
<evidence type="ECO:0000313" key="4">
    <source>
        <dbReference type="Proteomes" id="UP000194219"/>
    </source>
</evidence>
<dbReference type="Gene3D" id="3.10.20.320">
    <property type="entry name" value="Putative peptidoglycan bound protein (lpxtg motif)"/>
    <property type="match status" value="2"/>
</dbReference>